<organism evidence="1 2">
    <name type="scientific">Entomoplasma freundtii</name>
    <dbReference type="NCBI Taxonomy" id="74700"/>
    <lineage>
        <taxon>Bacteria</taxon>
        <taxon>Bacillati</taxon>
        <taxon>Mycoplasmatota</taxon>
        <taxon>Mollicutes</taxon>
        <taxon>Entomoplasmatales</taxon>
        <taxon>Entomoplasmataceae</taxon>
        <taxon>Entomoplasma</taxon>
    </lineage>
</organism>
<gene>
    <name evidence="1" type="ORF">EFREU_v1c03970</name>
</gene>
<sequence length="564" mass="65584">MHKILLVSFAATLSAPTIANPSSQIVVSKQYKNQIDNLLLKYEKEVEKNNTIFINKTHINGNEEKYLYNFFNNKSINEISIKAKRANRERKVNNSPINIKEEIDNNIKKYEINYQLHDNSYTGSINIYDNEKIKIIIQSYISKLFNNFEITNLENAQDDFKIIKNYLTLLKEDSPDDYIYTTEAISKTFNDNIGYFENNKTLNYLNTNGWNLVKGESENENEPDFFSQSFNGWEINRNWDTFKTIVVTTIVWTIKKLLKEPRKITTMIVVETISSLLIGSVISPIITATILTLVSVIINIVAKYAIKKISKNLSEEVYTAVFGEKPKKLEKTIKENKEIISKVYGSNYGDIFENYLNQGFNNGFWNKIKGAFGKDNIKDRSIFLYNKSANSNWLLKEMKIYSFAKYRKWLPWQTYNVENSRISQENLNNEIVFYSATNATKGSWTGTYFGPIEDAKKNYYDLHWSRNFLEWTSLSITPKFAKVSSALIQSRFVTSSYEMSENIVNIYNEHGKDISKGLDKETKEIVENLAKIKKDEINKKPRVEDEDLKNKEMELIKLFGEIIN</sequence>
<reference evidence="1 2" key="1">
    <citation type="submission" date="2017-11" db="EMBL/GenBank/DDBJ databases">
        <title>Genome sequence of Entomoplasma freundtii BARC 318 (ATCC 51999).</title>
        <authorList>
            <person name="Lo W.-S."/>
            <person name="Gasparich G.E."/>
            <person name="Kuo C.-H."/>
        </authorList>
    </citation>
    <scope>NUCLEOTIDE SEQUENCE [LARGE SCALE GENOMIC DNA]</scope>
    <source>
        <strain evidence="1 2">BARC 318</strain>
    </source>
</reference>
<keyword evidence="2" id="KW-1185">Reference proteome</keyword>
<protein>
    <submittedName>
        <fullName evidence="1">Uncharacterized protein</fullName>
    </submittedName>
</protein>
<dbReference type="AlphaFoldDB" id="A0A2K8NUW6"/>
<dbReference type="Proteomes" id="UP000232222">
    <property type="component" value="Chromosome"/>
</dbReference>
<name>A0A2K8NUW6_9MOLU</name>
<dbReference type="RefSeq" id="WP_100609380.1">
    <property type="nucleotide sequence ID" value="NZ_CP024962.1"/>
</dbReference>
<evidence type="ECO:0000313" key="2">
    <source>
        <dbReference type="Proteomes" id="UP000232222"/>
    </source>
</evidence>
<evidence type="ECO:0000313" key="1">
    <source>
        <dbReference type="EMBL" id="ATZ16423.1"/>
    </source>
</evidence>
<dbReference type="OrthoDB" id="392797at2"/>
<dbReference type="KEGG" id="efr:EFREU_v1c03970"/>
<accession>A0A2K8NUW6</accession>
<proteinExistence type="predicted"/>
<dbReference type="EMBL" id="CP024962">
    <property type="protein sequence ID" value="ATZ16423.1"/>
    <property type="molecule type" value="Genomic_DNA"/>
</dbReference>